<dbReference type="Pfam" id="PF18052">
    <property type="entry name" value="Rx_N"/>
    <property type="match status" value="1"/>
</dbReference>
<dbReference type="InterPro" id="IPR041118">
    <property type="entry name" value="Rx_N"/>
</dbReference>
<dbReference type="Pfam" id="PF23559">
    <property type="entry name" value="WHD_DRP"/>
    <property type="match status" value="1"/>
</dbReference>
<dbReference type="GO" id="GO:0043531">
    <property type="term" value="F:ADP binding"/>
    <property type="evidence" value="ECO:0007669"/>
    <property type="project" value="InterPro"/>
</dbReference>
<feature type="domain" description="R13L1/DRL21-like LRR repeat region" evidence="9">
    <location>
        <begin position="666"/>
        <end position="790"/>
    </location>
</feature>
<keyword evidence="2" id="KW-0677">Repeat</keyword>
<dbReference type="InterPro" id="IPR002182">
    <property type="entry name" value="NB-ARC"/>
</dbReference>
<gene>
    <name evidence="10" type="ORF">PVL29_016043</name>
</gene>
<evidence type="ECO:0000313" key="11">
    <source>
        <dbReference type="Proteomes" id="UP001168098"/>
    </source>
</evidence>
<protein>
    <recommendedName>
        <fullName evidence="12">Disease resistance RPP13-like protein 1</fullName>
    </recommendedName>
</protein>
<dbReference type="EMBL" id="JARBHA010000012">
    <property type="protein sequence ID" value="KAJ9687393.1"/>
    <property type="molecule type" value="Genomic_DNA"/>
</dbReference>
<dbReference type="Gene3D" id="3.40.50.300">
    <property type="entry name" value="P-loop containing nucleotide triphosphate hydrolases"/>
    <property type="match status" value="1"/>
</dbReference>
<evidence type="ECO:0008006" key="12">
    <source>
        <dbReference type="Google" id="ProtNLM"/>
    </source>
</evidence>
<name>A0AA38ZE75_VITRO</name>
<dbReference type="SUPFAM" id="SSF52058">
    <property type="entry name" value="L domain-like"/>
    <property type="match status" value="2"/>
</dbReference>
<dbReference type="Gene3D" id="3.80.10.10">
    <property type="entry name" value="Ribonuclease Inhibitor"/>
    <property type="match status" value="3"/>
</dbReference>
<feature type="domain" description="Disease resistance N-terminal" evidence="7">
    <location>
        <begin position="18"/>
        <end position="79"/>
    </location>
</feature>
<evidence type="ECO:0000256" key="4">
    <source>
        <dbReference type="ARBA" id="ARBA00022821"/>
    </source>
</evidence>
<evidence type="ECO:0000259" key="7">
    <source>
        <dbReference type="Pfam" id="PF18052"/>
    </source>
</evidence>
<dbReference type="InterPro" id="IPR058922">
    <property type="entry name" value="WHD_DRP"/>
</dbReference>
<evidence type="ECO:0000256" key="3">
    <source>
        <dbReference type="ARBA" id="ARBA00022741"/>
    </source>
</evidence>
<comment type="caution">
    <text evidence="10">The sequence shown here is derived from an EMBL/GenBank/DDBJ whole genome shotgun (WGS) entry which is preliminary data.</text>
</comment>
<dbReference type="PANTHER" id="PTHR36766">
    <property type="entry name" value="PLANT BROAD-SPECTRUM MILDEW RESISTANCE PROTEIN RPW8"/>
    <property type="match status" value="1"/>
</dbReference>
<dbReference type="Gene3D" id="1.20.5.4130">
    <property type="match status" value="1"/>
</dbReference>
<reference evidence="10 11" key="1">
    <citation type="journal article" date="2023" name="BMC Biotechnol.">
        <title>Vitis rotundifolia cv Carlos genome sequencing.</title>
        <authorList>
            <person name="Huff M."/>
            <person name="Hulse-Kemp A."/>
            <person name="Scheffler B."/>
            <person name="Youngblood R."/>
            <person name="Simpson S."/>
            <person name="Babiker E."/>
            <person name="Staton M."/>
        </authorList>
    </citation>
    <scope>NUCLEOTIDE SEQUENCE [LARGE SCALE GENOMIC DNA]</scope>
    <source>
        <tissue evidence="10">Leaf</tissue>
    </source>
</reference>
<evidence type="ECO:0000259" key="6">
    <source>
        <dbReference type="Pfam" id="PF00931"/>
    </source>
</evidence>
<dbReference type="Gene3D" id="1.10.8.430">
    <property type="entry name" value="Helical domain of apoptotic protease-activating factors"/>
    <property type="match status" value="1"/>
</dbReference>
<dbReference type="InterPro" id="IPR027417">
    <property type="entry name" value="P-loop_NTPase"/>
</dbReference>
<evidence type="ECO:0000256" key="5">
    <source>
        <dbReference type="ARBA" id="ARBA00022840"/>
    </source>
</evidence>
<evidence type="ECO:0000256" key="2">
    <source>
        <dbReference type="ARBA" id="ARBA00022737"/>
    </source>
</evidence>
<proteinExistence type="predicted"/>
<dbReference type="PRINTS" id="PR00364">
    <property type="entry name" value="DISEASERSIST"/>
</dbReference>
<keyword evidence="1" id="KW-0433">Leucine-rich repeat</keyword>
<evidence type="ECO:0000259" key="9">
    <source>
        <dbReference type="Pfam" id="PF25019"/>
    </source>
</evidence>
<sequence>MASREVLDFIRGQKLNGTLLKKLKINLLAVQAVLNDAEVKQMTDRHVKEWVDELKDAVYYAEDLLDEIANQDLQRKMDADPQTSAHQVWNIISNSLNPFNDGVESRVEEIIDRLEFLAQQKDVIGLNQGVEEKLFQRWPSTSVVDESGVYGRDGNKEEIIKMLVSDNSSGNEIGVISIVGMGGIGKTTLTQLVYNDESVKKYFDLEAWVCVSEEFDLLRITKTIFEATTSRGFTSDVNDLNFLQVKLKESLNGKKFLLVLDDVWNENYNNWDRLRTPLKVGSNGSKIIVTTRSENVALVMRSVHTHRLGQLPFEDCWWLFAKHAFENGDPSAHPYLEAIGKEIVKKCQGLPLAAKTLGGLLHFMVEAEEWDNILRSEMWDLPSNEILPALRLSYYHLPSHLKQCFAYCSIFPKDYQFQKERLVLLWMAEGFLQQPKSKKRMEEVGDQYFHELLSRSFFQKSSSRNSCFVMHDLVNDLAQLVSGEFCIRLGDGWGHETYEKVRHLSYYRSEYDAFERFETLIEVKCLRTLFTLQSQFLPRSYLSNRILDKLLPKFRCLRVLSLFNYETINLPDSIGNLKHLHYLNVSHSDIKRLPETVCTLYNLQTIILNECRSLHELPSGLKKLINLRHLVVYGSRVKEMPSHIGQLKSLQTLSTFIVGQRSGSRIGELGGLSQIGGKLHISELQNVVSGTDALEANLKNKKYLDELVLEWNSSTDGLQNGVDIINNLQPHKNVTKLTIDFYCGTRLPTWLGDPSLLNMVSLNLRNCKRCLSLPPLGQLSSLRYLSISGMYEIEKVGTEFYGNNSSSVKPFLSLETLIFEKMRQWKEWLPFDGEGGVFPHLQVLCIWKCPKLTGELPNYLPSLIKLEINGCQQLVASVPRVPTIRELKVVNCREVLLRSPDSSFDCLEGLEIEISDISQLKELSHGLRALSILKCVSAESLLEGMMQNNTSLQRLCPDLVSIELPAIKLTHYDILDCKKLKLLMCTLASFQTLILQNCPELLFPVGGLPSTLNSLVVHNCKKLTPQVEWGLHRLASLTDFRISGGCEDLESFPKESLLPSTLTSLQISGLPNLRSLDGKGLQLLTSVRNLEINDCAKLQSLTAVGLPSSLSFLKISNCPLLKHQYEFWKGEDWHYISHIPFIVIDDQVL</sequence>
<dbReference type="Proteomes" id="UP001168098">
    <property type="component" value="Unassembled WGS sequence"/>
</dbReference>
<dbReference type="SUPFAM" id="SSF52540">
    <property type="entry name" value="P-loop containing nucleoside triphosphate hydrolases"/>
    <property type="match status" value="1"/>
</dbReference>
<feature type="domain" description="NB-ARC" evidence="6">
    <location>
        <begin position="154"/>
        <end position="327"/>
    </location>
</feature>
<dbReference type="InterPro" id="IPR036388">
    <property type="entry name" value="WH-like_DNA-bd_sf"/>
</dbReference>
<dbReference type="GO" id="GO:0051707">
    <property type="term" value="P:response to other organism"/>
    <property type="evidence" value="ECO:0007669"/>
    <property type="project" value="UniProtKB-ARBA"/>
</dbReference>
<dbReference type="Pfam" id="PF25019">
    <property type="entry name" value="LRR_R13L1-DRL21"/>
    <property type="match status" value="1"/>
</dbReference>
<organism evidence="10 11">
    <name type="scientific">Vitis rotundifolia</name>
    <name type="common">Muscadine grape</name>
    <dbReference type="NCBI Taxonomy" id="103349"/>
    <lineage>
        <taxon>Eukaryota</taxon>
        <taxon>Viridiplantae</taxon>
        <taxon>Streptophyta</taxon>
        <taxon>Embryophyta</taxon>
        <taxon>Tracheophyta</taxon>
        <taxon>Spermatophyta</taxon>
        <taxon>Magnoliopsida</taxon>
        <taxon>eudicotyledons</taxon>
        <taxon>Gunneridae</taxon>
        <taxon>Pentapetalae</taxon>
        <taxon>rosids</taxon>
        <taxon>Vitales</taxon>
        <taxon>Vitaceae</taxon>
        <taxon>Viteae</taxon>
        <taxon>Vitis</taxon>
    </lineage>
</organism>
<accession>A0AA38ZE75</accession>
<dbReference type="PANTHER" id="PTHR36766:SF40">
    <property type="entry name" value="DISEASE RESISTANCE PROTEIN RGA3"/>
    <property type="match status" value="1"/>
</dbReference>
<keyword evidence="3" id="KW-0547">Nucleotide-binding</keyword>
<dbReference type="InterPro" id="IPR042197">
    <property type="entry name" value="Apaf_helical"/>
</dbReference>
<dbReference type="FunFam" id="1.10.10.10:FF:000322">
    <property type="entry name" value="Probable disease resistance protein At1g63360"/>
    <property type="match status" value="1"/>
</dbReference>
<feature type="domain" description="Disease resistance protein winged helix" evidence="8">
    <location>
        <begin position="410"/>
        <end position="478"/>
    </location>
</feature>
<dbReference type="Pfam" id="PF00931">
    <property type="entry name" value="NB-ARC"/>
    <property type="match status" value="1"/>
</dbReference>
<keyword evidence="4" id="KW-0611">Plant defense</keyword>
<evidence type="ECO:0000313" key="10">
    <source>
        <dbReference type="EMBL" id="KAJ9687393.1"/>
    </source>
</evidence>
<dbReference type="GO" id="GO:0006952">
    <property type="term" value="P:defense response"/>
    <property type="evidence" value="ECO:0007669"/>
    <property type="project" value="UniProtKB-KW"/>
</dbReference>
<evidence type="ECO:0000256" key="1">
    <source>
        <dbReference type="ARBA" id="ARBA00022614"/>
    </source>
</evidence>
<dbReference type="Gene3D" id="1.10.10.10">
    <property type="entry name" value="Winged helix-like DNA-binding domain superfamily/Winged helix DNA-binding domain"/>
    <property type="match status" value="1"/>
</dbReference>
<dbReference type="InterPro" id="IPR032675">
    <property type="entry name" value="LRR_dom_sf"/>
</dbReference>
<keyword evidence="5" id="KW-0067">ATP-binding</keyword>
<keyword evidence="11" id="KW-1185">Reference proteome</keyword>
<evidence type="ECO:0000259" key="8">
    <source>
        <dbReference type="Pfam" id="PF23559"/>
    </source>
</evidence>
<dbReference type="GO" id="GO:0005524">
    <property type="term" value="F:ATP binding"/>
    <property type="evidence" value="ECO:0007669"/>
    <property type="project" value="UniProtKB-KW"/>
</dbReference>
<dbReference type="FunFam" id="3.40.50.300:FF:001091">
    <property type="entry name" value="Probable disease resistance protein At1g61300"/>
    <property type="match status" value="1"/>
</dbReference>
<dbReference type="InterPro" id="IPR056789">
    <property type="entry name" value="LRR_R13L1-DRL21"/>
</dbReference>
<dbReference type="AlphaFoldDB" id="A0AA38ZE75"/>